<dbReference type="Pfam" id="PF12661">
    <property type="entry name" value="hEGF"/>
    <property type="match status" value="1"/>
</dbReference>
<feature type="domain" description="EGF-like" evidence="11">
    <location>
        <begin position="228"/>
        <end position="269"/>
    </location>
</feature>
<dbReference type="SUPFAM" id="SSF57184">
    <property type="entry name" value="Growth factor receptor domain"/>
    <property type="match status" value="3"/>
</dbReference>
<feature type="domain" description="EGF-like" evidence="11">
    <location>
        <begin position="505"/>
        <end position="546"/>
    </location>
</feature>
<dbReference type="SUPFAM" id="SSF57581">
    <property type="entry name" value="TB module/8-cys domain"/>
    <property type="match status" value="4"/>
</dbReference>
<feature type="domain" description="EGF-like" evidence="11">
    <location>
        <begin position="1164"/>
        <end position="1204"/>
    </location>
</feature>
<evidence type="ECO:0000256" key="9">
    <source>
        <dbReference type="PROSITE-ProRule" id="PRU00076"/>
    </source>
</evidence>
<feature type="domain" description="EGF-like" evidence="11">
    <location>
        <begin position="381"/>
        <end position="419"/>
    </location>
</feature>
<dbReference type="PROSITE" id="PS00022">
    <property type="entry name" value="EGF_1"/>
    <property type="match status" value="1"/>
</dbReference>
<reference evidence="13 14" key="1">
    <citation type="submission" date="2018-04" db="EMBL/GenBank/DDBJ databases">
        <authorList>
            <person name="Zhang X."/>
            <person name="Yuan J."/>
            <person name="Li F."/>
            <person name="Xiang J."/>
        </authorList>
    </citation>
    <scope>NUCLEOTIDE SEQUENCE [LARGE SCALE GENOMIC DNA]</scope>
    <source>
        <tissue evidence="13">Muscle</tissue>
    </source>
</reference>
<feature type="domain" description="EGF-like" evidence="11">
    <location>
        <begin position="1122"/>
        <end position="1159"/>
    </location>
</feature>
<keyword evidence="3" id="KW-0272">Extracellular matrix</keyword>
<dbReference type="SMART" id="SM00179">
    <property type="entry name" value="EGF_CA"/>
    <property type="match status" value="16"/>
</dbReference>
<keyword evidence="7 9" id="KW-1015">Disulfide bond</keyword>
<keyword evidence="5" id="KW-0732">Signal</keyword>
<feature type="domain" description="EGF-like" evidence="11">
    <location>
        <begin position="270"/>
        <end position="310"/>
    </location>
</feature>
<dbReference type="FunFam" id="2.10.25.10:FF:000003">
    <property type="entry name" value="fibrillin-1 isoform X1"/>
    <property type="match status" value="6"/>
</dbReference>
<feature type="domain" description="TB" evidence="12">
    <location>
        <begin position="893"/>
        <end position="944"/>
    </location>
</feature>
<keyword evidence="8" id="KW-0325">Glycoprotein</keyword>
<dbReference type="Pfam" id="PF12662">
    <property type="entry name" value="cEGF"/>
    <property type="match status" value="1"/>
</dbReference>
<feature type="domain" description="EGF-like" evidence="11">
    <location>
        <begin position="129"/>
        <end position="161"/>
    </location>
</feature>
<feature type="disulfide bond" evidence="9">
    <location>
        <begin position="592"/>
        <end position="602"/>
    </location>
</feature>
<dbReference type="InterPro" id="IPR051145">
    <property type="entry name" value="GAS-SHBG-PROS"/>
</dbReference>
<feature type="compositionally biased region" description="Gly residues" evidence="10">
    <location>
        <begin position="955"/>
        <end position="965"/>
    </location>
</feature>
<feature type="domain" description="TB" evidence="12">
    <location>
        <begin position="167"/>
        <end position="210"/>
    </location>
</feature>
<dbReference type="InterPro" id="IPR009030">
    <property type="entry name" value="Growth_fac_rcpt_cys_sf"/>
</dbReference>
<gene>
    <name evidence="13" type="ORF">C7M84_002386</name>
</gene>
<dbReference type="InterPro" id="IPR000742">
    <property type="entry name" value="EGF"/>
</dbReference>
<feature type="disulfide bond" evidence="9">
    <location>
        <begin position="428"/>
        <end position="438"/>
    </location>
</feature>
<evidence type="ECO:0000256" key="7">
    <source>
        <dbReference type="ARBA" id="ARBA00023157"/>
    </source>
</evidence>
<evidence type="ECO:0000256" key="4">
    <source>
        <dbReference type="ARBA" id="ARBA00022536"/>
    </source>
</evidence>
<evidence type="ECO:0000256" key="5">
    <source>
        <dbReference type="ARBA" id="ARBA00022729"/>
    </source>
</evidence>
<dbReference type="InterPro" id="IPR026823">
    <property type="entry name" value="cEGF"/>
</dbReference>
<dbReference type="PANTHER" id="PTHR24040">
    <property type="entry name" value="LAMININ G-LIKE DOMAIN-CONTAINING PROTEIN"/>
    <property type="match status" value="1"/>
</dbReference>
<feature type="region of interest" description="Disordered" evidence="10">
    <location>
        <begin position="60"/>
        <end position="95"/>
    </location>
</feature>
<dbReference type="SUPFAM" id="SSF57196">
    <property type="entry name" value="EGF/Laminin"/>
    <property type="match status" value="6"/>
</dbReference>
<keyword evidence="4 9" id="KW-0245">EGF-like domain</keyword>
<dbReference type="PROSITE" id="PS00010">
    <property type="entry name" value="ASX_HYDROXYL"/>
    <property type="match status" value="15"/>
</dbReference>
<feature type="region of interest" description="Disordered" evidence="10">
    <location>
        <begin position="1288"/>
        <end position="1317"/>
    </location>
</feature>
<dbReference type="InterPro" id="IPR018097">
    <property type="entry name" value="EGF_Ca-bd_CS"/>
</dbReference>
<accession>A0A3R7PW33</accession>
<dbReference type="InterPro" id="IPR049883">
    <property type="entry name" value="NOTCH1_EGF-like"/>
</dbReference>
<dbReference type="FunFam" id="2.10.25.10:FF:000017">
    <property type="entry name" value="latent-transforming growth factor beta-binding protein 4 isoform X1"/>
    <property type="match status" value="1"/>
</dbReference>
<evidence type="ECO:0000256" key="3">
    <source>
        <dbReference type="ARBA" id="ARBA00022530"/>
    </source>
</evidence>
<feature type="domain" description="EGF-like" evidence="11">
    <location>
        <begin position="424"/>
        <end position="463"/>
    </location>
</feature>
<dbReference type="CDD" id="cd00054">
    <property type="entry name" value="EGF_CA"/>
    <property type="match status" value="14"/>
</dbReference>
<comment type="caution">
    <text evidence="13">The sequence shown here is derived from an EMBL/GenBank/DDBJ whole genome shotgun (WGS) entry which is preliminary data.</text>
</comment>
<feature type="disulfide bond" evidence="9">
    <location>
        <begin position="133"/>
        <end position="143"/>
    </location>
</feature>
<feature type="region of interest" description="Disordered" evidence="10">
    <location>
        <begin position="955"/>
        <end position="1071"/>
    </location>
</feature>
<evidence type="ECO:0000256" key="6">
    <source>
        <dbReference type="ARBA" id="ARBA00022737"/>
    </source>
</evidence>
<protein>
    <submittedName>
        <fullName evidence="13">Putative fibrillin-2-like</fullName>
    </submittedName>
</protein>
<comment type="caution">
    <text evidence="9">Lacks conserved residue(s) required for the propagation of feature annotation.</text>
</comment>
<organism evidence="13 14">
    <name type="scientific">Penaeus vannamei</name>
    <name type="common">Whiteleg shrimp</name>
    <name type="synonym">Litopenaeus vannamei</name>
    <dbReference type="NCBI Taxonomy" id="6689"/>
    <lineage>
        <taxon>Eukaryota</taxon>
        <taxon>Metazoa</taxon>
        <taxon>Ecdysozoa</taxon>
        <taxon>Arthropoda</taxon>
        <taxon>Crustacea</taxon>
        <taxon>Multicrustacea</taxon>
        <taxon>Malacostraca</taxon>
        <taxon>Eumalacostraca</taxon>
        <taxon>Eucarida</taxon>
        <taxon>Decapoda</taxon>
        <taxon>Dendrobranchiata</taxon>
        <taxon>Penaeoidea</taxon>
        <taxon>Penaeidae</taxon>
        <taxon>Penaeus</taxon>
    </lineage>
</organism>
<feature type="domain" description="EGF-like" evidence="11">
    <location>
        <begin position="547"/>
        <end position="587"/>
    </location>
</feature>
<evidence type="ECO:0000256" key="10">
    <source>
        <dbReference type="SAM" id="MobiDB-lite"/>
    </source>
</evidence>
<feature type="compositionally biased region" description="Gly residues" evidence="10">
    <location>
        <begin position="984"/>
        <end position="993"/>
    </location>
</feature>
<feature type="domain" description="EGF-like" evidence="11">
    <location>
        <begin position="700"/>
        <end position="741"/>
    </location>
</feature>
<keyword evidence="2" id="KW-0964">Secreted</keyword>
<dbReference type="PANTHER" id="PTHR24040:SF16">
    <property type="entry name" value="FIBRILLIN-2-LIKE PROTEIN"/>
    <property type="match status" value="1"/>
</dbReference>
<feature type="domain" description="EGF-like" evidence="11">
    <location>
        <begin position="848"/>
        <end position="888"/>
    </location>
</feature>
<feature type="compositionally biased region" description="Basic and acidic residues" evidence="10">
    <location>
        <begin position="994"/>
        <end position="1063"/>
    </location>
</feature>
<sequence>MTSAVAVFLAEEVPQVEVVSMAEEARRRCNGIIGRGGNGGGGVIHGGGSTTGGGGIINGGGTTGGGGFPGGGSTAGGGRINGGGSTIGGGGTTGGSSITGGGGITGGGSINGVINGGGITGGGITGGGGRAVCHEPCLNGGKCVGPDRCACVYGFTGRRCEADYRTGPCFTKVQHDMCQGQLPGVVCTKQLCCATIGKAWGHPCEHCPSRLDCNKGFLKNIHSGDCVDIDECEAIPGLCEGGICVNSIGSFTCECPEGQARNPETNACEDRDECAEGDQCENGHCVNTDGSFYCSCNTGFIPSQDRKKCIDARQGFCYTEINSNNRCRKPLAIPLTRHACCCSKNMGKAWGEGRNDCVPCPMPGEELYQRLCEQPGSLMPPVDECTLNPGQCGEGGRCIDTASGYICQCYDGFTNVQASDRCVDVDECREGACRGGQCYNTIGSFRCRCPIGFDLSSDGRTCIDHDECSETGMCANGVCTNMDGSFKCICNDGYILSSSGFACIDIDECEENPRICLFGRCENLDGSYRCVCNDGYTHVKDGSFCTDVDECGETGMCDHGSCVNMDGSFKCVCHAGYTLSPSGKTCIDMDECASGPCKNGQCINTEGSFRCDCPPGFTLGVNGVTCLDTKLDFCYAMYRDGQCSNPSTTPTTKSACCCCTVVLGQPMGWGTPCQACPQPGSQEFLGLCPHGFGITHEGDDINECALNPAICRNGACENLEGGYRCICNSGYMVDDSGRQCHDINECAIDNLLCDGGQCRNTPGSYQCICPSGTQLNPNTHVCSDVDECNELGEDACVGGTCVILEDIDECAEMENLCGNGRCSNTFGGFMCSCARGYTLNSGGTLCVDIDECADHTKCKNGHCINTIGGFECECPPDFSLLPNRVECVDMRVETCFTKYEDGVCSLPMRMDITRMKCCCSQGKAWGANCEPCPREGTREYMELCYSGMVGPSLTGGGRVGVGPGEDGYRRPGEPGYDETLEEGGTYGGPGGRGGPRDRDDGFGRDRDEDGRYRPGDRDDGFGRDRDRDGRYRPGDRDDGFGRGRDGDDRFVTSDRDGDMRHDIGQQGTVFNPRTGTLEDFDECELMGHMMCKNGRCINTMGSFRCECDHGFRYDEPSHMCVDIDECEELTPCQGLAKCENTLGSYRCSCPTGYKINRLTNDCVDINECEQGGVCQHGVCNNFQGSFQCICDSGYVLTADRSSCIDLDECVDDNCLTSPCAFGCNALDDDSVACGCPSGFSRIGSGHCMSTLNPPVGNGGGIGGIGGNTFGGGNGFGSQFGGGPGGQFGGGHGSQFGGGHGGQFGGGPGGQFGGGTGGQFGGGFSHTYSYGTNQFDLGGVPTFPIGPQDPHGDNKNIISTEGCFTCKNGLTGRRRRSVHVPSVINQQLFIPAPVNYTDDQVVLVHANNNTHRIVRRSLEDEFRRQDSIAHRAAKNPIVLKVSLKQTKHRMQLIKLKPALTYLQNNVKYEIVKGNENKVFDMKSRHGTTSLHFHRRLHRPETFDLEISGHPLDYNNLEDTNNDLDVNIRIIVTH</sequence>
<dbReference type="InterPro" id="IPR036773">
    <property type="entry name" value="TB_dom_sf"/>
</dbReference>
<dbReference type="PROSITE" id="PS01187">
    <property type="entry name" value="EGF_CA"/>
    <property type="match status" value="5"/>
</dbReference>
<dbReference type="Proteomes" id="UP000283509">
    <property type="component" value="Unassembled WGS sequence"/>
</dbReference>
<dbReference type="Pfam" id="PF00683">
    <property type="entry name" value="TB"/>
    <property type="match status" value="4"/>
</dbReference>
<dbReference type="Gene3D" id="3.90.290.10">
    <property type="entry name" value="TGF-beta binding (TB) domain"/>
    <property type="match status" value="4"/>
</dbReference>
<reference evidence="13 14" key="2">
    <citation type="submission" date="2019-01" db="EMBL/GenBank/DDBJ databases">
        <title>The decoding of complex shrimp genome reveals the adaptation for benthos swimmer, frequently molting mechanism and breeding impact on genome.</title>
        <authorList>
            <person name="Sun Y."/>
            <person name="Gao Y."/>
            <person name="Yu Y."/>
        </authorList>
    </citation>
    <scope>NUCLEOTIDE SEQUENCE [LARGE SCALE GENOMIC DNA]</scope>
    <source>
        <tissue evidence="13">Muscle</tissue>
    </source>
</reference>
<dbReference type="Pfam" id="PF00008">
    <property type="entry name" value="EGF"/>
    <property type="match status" value="1"/>
</dbReference>
<dbReference type="PROSITE" id="PS50026">
    <property type="entry name" value="EGF_3"/>
    <property type="match status" value="16"/>
</dbReference>
<dbReference type="InterPro" id="IPR017878">
    <property type="entry name" value="TB_dom"/>
</dbReference>
<dbReference type="PROSITE" id="PS01186">
    <property type="entry name" value="EGF_2"/>
    <property type="match status" value="9"/>
</dbReference>
<feature type="domain" description="EGF-like" evidence="11">
    <location>
        <begin position="1079"/>
        <end position="1117"/>
    </location>
</feature>
<evidence type="ECO:0000259" key="11">
    <source>
        <dbReference type="PROSITE" id="PS50026"/>
    </source>
</evidence>
<feature type="domain" description="EGF-like" evidence="11">
    <location>
        <begin position="742"/>
        <end position="783"/>
    </location>
</feature>
<dbReference type="FunFam" id="2.10.25.10:FF:000096">
    <property type="entry name" value="Putative fibrillin 2"/>
    <property type="match status" value="4"/>
</dbReference>
<dbReference type="OrthoDB" id="10045365at2759"/>
<evidence type="ECO:0000256" key="1">
    <source>
        <dbReference type="ARBA" id="ARBA00004498"/>
    </source>
</evidence>
<feature type="domain" description="EGF-like" evidence="11">
    <location>
        <begin position="464"/>
        <end position="500"/>
    </location>
</feature>
<dbReference type="InterPro" id="IPR001881">
    <property type="entry name" value="EGF-like_Ca-bd_dom"/>
</dbReference>
<feature type="domain" description="EGF-like" evidence="11">
    <location>
        <begin position="588"/>
        <end position="627"/>
    </location>
</feature>
<comment type="subcellular location">
    <subcellularLocation>
        <location evidence="1">Secreted</location>
        <location evidence="1">Extracellular space</location>
        <location evidence="1">Extracellular matrix</location>
    </subcellularLocation>
</comment>
<evidence type="ECO:0000259" key="12">
    <source>
        <dbReference type="PROSITE" id="PS51364"/>
    </source>
</evidence>
<keyword evidence="6" id="KW-0677">Repeat</keyword>
<dbReference type="InterPro" id="IPR013032">
    <property type="entry name" value="EGF-like_CS"/>
</dbReference>
<name>A0A3R7PW33_PENVA</name>
<keyword evidence="14" id="KW-1185">Reference proteome</keyword>
<dbReference type="FunFam" id="2.10.25.10:FF:000005">
    <property type="entry name" value="Fibrillin 2"/>
    <property type="match status" value="1"/>
</dbReference>
<dbReference type="Pfam" id="PF07645">
    <property type="entry name" value="EGF_CA"/>
    <property type="match status" value="12"/>
</dbReference>
<dbReference type="EMBL" id="QCYY01001316">
    <property type="protein sequence ID" value="ROT78882.1"/>
    <property type="molecule type" value="Genomic_DNA"/>
</dbReference>
<feature type="domain" description="EGF-like" evidence="11">
    <location>
        <begin position="806"/>
        <end position="847"/>
    </location>
</feature>
<evidence type="ECO:0000256" key="8">
    <source>
        <dbReference type="ARBA" id="ARBA00023180"/>
    </source>
</evidence>
<dbReference type="InterPro" id="IPR000152">
    <property type="entry name" value="EGF-type_Asp/Asn_hydroxyl_site"/>
</dbReference>
<feature type="disulfide bond" evidence="9">
    <location>
        <begin position="151"/>
        <end position="160"/>
    </location>
</feature>
<proteinExistence type="predicted"/>
<evidence type="ECO:0000313" key="14">
    <source>
        <dbReference type="Proteomes" id="UP000283509"/>
    </source>
</evidence>
<feature type="domain" description="TB" evidence="12">
    <location>
        <begin position="632"/>
        <end position="688"/>
    </location>
</feature>
<dbReference type="GO" id="GO:0005509">
    <property type="term" value="F:calcium ion binding"/>
    <property type="evidence" value="ECO:0007669"/>
    <property type="project" value="InterPro"/>
</dbReference>
<dbReference type="FunFam" id="2.10.25.10:FF:000014">
    <property type="entry name" value="Latent-transforming growth factor beta-binding protein 3"/>
    <property type="match status" value="1"/>
</dbReference>
<feature type="domain" description="TB" evidence="12">
    <location>
        <begin position="315"/>
        <end position="372"/>
    </location>
</feature>
<dbReference type="Gene3D" id="2.10.25.10">
    <property type="entry name" value="Laminin"/>
    <property type="match status" value="16"/>
</dbReference>
<evidence type="ECO:0000256" key="2">
    <source>
        <dbReference type="ARBA" id="ARBA00022525"/>
    </source>
</evidence>
<dbReference type="SMART" id="SM00181">
    <property type="entry name" value="EGF"/>
    <property type="match status" value="17"/>
</dbReference>
<evidence type="ECO:0000313" key="13">
    <source>
        <dbReference type="EMBL" id="ROT78882.1"/>
    </source>
</evidence>
<dbReference type="PROSITE" id="PS51364">
    <property type="entry name" value="TB"/>
    <property type="match status" value="4"/>
</dbReference>
<dbReference type="FunFam" id="2.10.25.10:FF:000002">
    <property type="entry name" value="Latent-transforming growth factor beta-binding protein 3"/>
    <property type="match status" value="1"/>
</dbReference>